<organism evidence="2 3">
    <name type="scientific">Armillaria solidipes</name>
    <dbReference type="NCBI Taxonomy" id="1076256"/>
    <lineage>
        <taxon>Eukaryota</taxon>
        <taxon>Fungi</taxon>
        <taxon>Dikarya</taxon>
        <taxon>Basidiomycota</taxon>
        <taxon>Agaricomycotina</taxon>
        <taxon>Agaricomycetes</taxon>
        <taxon>Agaricomycetidae</taxon>
        <taxon>Agaricales</taxon>
        <taxon>Marasmiineae</taxon>
        <taxon>Physalacriaceae</taxon>
        <taxon>Armillaria</taxon>
    </lineage>
</organism>
<dbReference type="STRING" id="1076256.A0A2H3B2J8"/>
<reference evidence="3" key="1">
    <citation type="journal article" date="2017" name="Nat. Ecol. Evol.">
        <title>Genome expansion and lineage-specific genetic innovations in the forest pathogenic fungi Armillaria.</title>
        <authorList>
            <person name="Sipos G."/>
            <person name="Prasanna A.N."/>
            <person name="Walter M.C."/>
            <person name="O'Connor E."/>
            <person name="Balint B."/>
            <person name="Krizsan K."/>
            <person name="Kiss B."/>
            <person name="Hess J."/>
            <person name="Varga T."/>
            <person name="Slot J."/>
            <person name="Riley R."/>
            <person name="Boka B."/>
            <person name="Rigling D."/>
            <person name="Barry K."/>
            <person name="Lee J."/>
            <person name="Mihaltcheva S."/>
            <person name="LaButti K."/>
            <person name="Lipzen A."/>
            <person name="Waldron R."/>
            <person name="Moloney N.M."/>
            <person name="Sperisen C."/>
            <person name="Kredics L."/>
            <person name="Vagvoelgyi C."/>
            <person name="Patrignani A."/>
            <person name="Fitzpatrick D."/>
            <person name="Nagy I."/>
            <person name="Doyle S."/>
            <person name="Anderson J.B."/>
            <person name="Grigoriev I.V."/>
            <person name="Gueldener U."/>
            <person name="Muensterkoetter M."/>
            <person name="Nagy L.G."/>
        </authorList>
    </citation>
    <scope>NUCLEOTIDE SEQUENCE [LARGE SCALE GENOMIC DNA]</scope>
    <source>
        <strain evidence="3">28-4</strain>
    </source>
</reference>
<sequence length="336" mass="38649">MPSHRFEQYGTHLPVINPCEDPFTPKDFSHYEYIAWGYIQNKDNLTPSKYISALSGGFRDPLIRDWYISDMSRLSSLDLTSFLSEMRAAFLPKDWDKKLQTKILSSFQSPGQPVTAWITRLRWNNTLLRNTPYHLRDDELLSCFKTHVNPELARSARYDKETARECDLIQWISLIKAIEDSLPQPKTAAVEDAKKAETPRSSIQTPTRKRSSSSAGNTSEPPAKRPVFKGRPTPVTISNPLILSPAPTSAPRPKYPPALTDAQRNWLKRQRGCFKCRRVNVFHDIDNCPWGCPKADTYRGITLEDGVTLANPDRRESQEEDSRRRWYVRDDSRHGR</sequence>
<gene>
    <name evidence="2" type="ORF">ARMSODRAFT_554430</name>
</gene>
<feature type="region of interest" description="Disordered" evidence="1">
    <location>
        <begin position="184"/>
        <end position="258"/>
    </location>
</feature>
<dbReference type="AlphaFoldDB" id="A0A2H3B2J8"/>
<accession>A0A2H3B2J8</accession>
<feature type="region of interest" description="Disordered" evidence="1">
    <location>
        <begin position="312"/>
        <end position="336"/>
    </location>
</feature>
<dbReference type="EMBL" id="KZ293461">
    <property type="protein sequence ID" value="PBK63114.1"/>
    <property type="molecule type" value="Genomic_DNA"/>
</dbReference>
<evidence type="ECO:0000313" key="2">
    <source>
        <dbReference type="EMBL" id="PBK63114.1"/>
    </source>
</evidence>
<name>A0A2H3B2J8_9AGAR</name>
<keyword evidence="3" id="KW-1185">Reference proteome</keyword>
<dbReference type="Proteomes" id="UP000218334">
    <property type="component" value="Unassembled WGS sequence"/>
</dbReference>
<evidence type="ECO:0000256" key="1">
    <source>
        <dbReference type="SAM" id="MobiDB-lite"/>
    </source>
</evidence>
<feature type="compositionally biased region" description="Basic and acidic residues" evidence="1">
    <location>
        <begin position="189"/>
        <end position="198"/>
    </location>
</feature>
<evidence type="ECO:0000313" key="3">
    <source>
        <dbReference type="Proteomes" id="UP000218334"/>
    </source>
</evidence>
<feature type="compositionally biased region" description="Polar residues" evidence="1">
    <location>
        <begin position="199"/>
        <end position="220"/>
    </location>
</feature>
<protein>
    <submittedName>
        <fullName evidence="2">Uncharacterized protein</fullName>
    </submittedName>
</protein>
<proteinExistence type="predicted"/>